<accession>A0A7W6Y2U9</accession>
<dbReference type="Proteomes" id="UP000520770">
    <property type="component" value="Unassembled WGS sequence"/>
</dbReference>
<protein>
    <submittedName>
        <fullName evidence="3">Uncharacterized protein</fullName>
    </submittedName>
</protein>
<evidence type="ECO:0000313" key="3">
    <source>
        <dbReference type="EMBL" id="MBB4447322.1"/>
    </source>
</evidence>
<comment type="caution">
    <text evidence="3">The sequence shown here is derived from an EMBL/GenBank/DDBJ whole genome shotgun (WGS) entry which is preliminary data.</text>
</comment>
<dbReference type="Proteomes" id="UP000524535">
    <property type="component" value="Unassembled WGS sequence"/>
</dbReference>
<evidence type="ECO:0000313" key="4">
    <source>
        <dbReference type="Proteomes" id="UP000520770"/>
    </source>
</evidence>
<name>A0A7W6Y2U9_9HYPH</name>
<evidence type="ECO:0000313" key="2">
    <source>
        <dbReference type="EMBL" id="MBB4412690.1"/>
    </source>
</evidence>
<dbReference type="RefSeq" id="WP_148146178.1">
    <property type="nucleotide sequence ID" value="NZ_JACIGW010000002.1"/>
</dbReference>
<dbReference type="AlphaFoldDB" id="A0A7W6Y2U9"/>
<dbReference type="Proteomes" id="UP000576087">
    <property type="component" value="Unassembled WGS sequence"/>
</dbReference>
<organism evidence="3 6">
    <name type="scientific">Aliirhizobium cellulosilyticum</name>
    <dbReference type="NCBI Taxonomy" id="393664"/>
    <lineage>
        <taxon>Bacteria</taxon>
        <taxon>Pseudomonadati</taxon>
        <taxon>Pseudomonadota</taxon>
        <taxon>Alphaproteobacteria</taxon>
        <taxon>Hyphomicrobiales</taxon>
        <taxon>Rhizobiaceae</taxon>
        <taxon>Aliirhizobium</taxon>
    </lineage>
</organism>
<evidence type="ECO:0000313" key="1">
    <source>
        <dbReference type="EMBL" id="MBB4349089.1"/>
    </source>
</evidence>
<dbReference type="EMBL" id="JACIGY010000004">
    <property type="protein sequence ID" value="MBB4412690.1"/>
    <property type="molecule type" value="Genomic_DNA"/>
</dbReference>
<keyword evidence="5" id="KW-1185">Reference proteome</keyword>
<evidence type="ECO:0000313" key="6">
    <source>
        <dbReference type="Proteomes" id="UP000576087"/>
    </source>
</evidence>
<dbReference type="EMBL" id="JACIHM010000004">
    <property type="protein sequence ID" value="MBB4447322.1"/>
    <property type="molecule type" value="Genomic_DNA"/>
</dbReference>
<reference evidence="4 5" key="1">
    <citation type="submission" date="2020-08" db="EMBL/GenBank/DDBJ databases">
        <title>Genomic Encyclopedia of Type Strains, Phase IV (KMG-V): Genome sequencing to study the core and pangenomes of soil and plant-associated prokaryotes.</title>
        <authorList>
            <person name="Whitman W."/>
        </authorList>
    </citation>
    <scope>NUCLEOTIDE SEQUENCE [LARGE SCALE GENOMIC DNA]</scope>
    <source>
        <strain evidence="2 5">SEMIA 444</strain>
        <strain evidence="1 4">SEMIA 448</strain>
        <strain evidence="3 6">SEMIA 452</strain>
    </source>
</reference>
<proteinExistence type="predicted"/>
<gene>
    <name evidence="2" type="ORF">GGE31_003204</name>
    <name evidence="1" type="ORF">GGE33_002831</name>
    <name evidence="3" type="ORF">GGE35_003145</name>
</gene>
<evidence type="ECO:0000313" key="5">
    <source>
        <dbReference type="Proteomes" id="UP000524535"/>
    </source>
</evidence>
<sequence length="86" mass="9053">MASNDLEARIVVLEIVAMTALALTLDTSENGNADQARGIAALIQDTVRQRSREVGLTKGAQETADTYAEELLSTALASLYPETGSA</sequence>
<dbReference type="EMBL" id="JACIGW010000002">
    <property type="protein sequence ID" value="MBB4349089.1"/>
    <property type="molecule type" value="Genomic_DNA"/>
</dbReference>